<feature type="compositionally biased region" description="Basic and acidic residues" evidence="2">
    <location>
        <begin position="304"/>
        <end position="313"/>
    </location>
</feature>
<dbReference type="Proteomes" id="UP000383932">
    <property type="component" value="Unassembled WGS sequence"/>
</dbReference>
<feature type="compositionally biased region" description="Low complexity" evidence="2">
    <location>
        <begin position="391"/>
        <end position="408"/>
    </location>
</feature>
<dbReference type="EMBL" id="SSOP01000029">
    <property type="protein sequence ID" value="KAB5593849.1"/>
    <property type="molecule type" value="Genomic_DNA"/>
</dbReference>
<protein>
    <submittedName>
        <fullName evidence="3">Uncharacterized protein</fullName>
    </submittedName>
</protein>
<accession>A0A5N5QQC9</accession>
<feature type="region of interest" description="Disordered" evidence="2">
    <location>
        <begin position="44"/>
        <end position="66"/>
    </location>
</feature>
<organism evidence="3 4">
    <name type="scientific">Ceratobasidium theobromae</name>
    <dbReference type="NCBI Taxonomy" id="1582974"/>
    <lineage>
        <taxon>Eukaryota</taxon>
        <taxon>Fungi</taxon>
        <taxon>Dikarya</taxon>
        <taxon>Basidiomycota</taxon>
        <taxon>Agaricomycotina</taxon>
        <taxon>Agaricomycetes</taxon>
        <taxon>Cantharellales</taxon>
        <taxon>Ceratobasidiaceae</taxon>
        <taxon>Ceratobasidium</taxon>
    </lineage>
</organism>
<feature type="compositionally biased region" description="Pro residues" evidence="2">
    <location>
        <begin position="317"/>
        <end position="328"/>
    </location>
</feature>
<proteinExistence type="predicted"/>
<keyword evidence="4" id="KW-1185">Reference proteome</keyword>
<feature type="compositionally biased region" description="Low complexity" evidence="2">
    <location>
        <begin position="277"/>
        <end position="293"/>
    </location>
</feature>
<keyword evidence="1" id="KW-0175">Coiled coil</keyword>
<evidence type="ECO:0000256" key="2">
    <source>
        <dbReference type="SAM" id="MobiDB-lite"/>
    </source>
</evidence>
<reference evidence="3 4" key="1">
    <citation type="journal article" date="2019" name="Fungal Biol. Biotechnol.">
        <title>Draft genome sequence of fastidious pathogen Ceratobasidium theobromae, which causes vascular-streak dieback in Theobroma cacao.</title>
        <authorList>
            <person name="Ali S.S."/>
            <person name="Asman A."/>
            <person name="Shao J."/>
            <person name="Firmansyah A.P."/>
            <person name="Susilo A.W."/>
            <person name="Rosmana A."/>
            <person name="McMahon P."/>
            <person name="Junaid M."/>
            <person name="Guest D."/>
            <person name="Kheng T.Y."/>
            <person name="Meinhardt L.W."/>
            <person name="Bailey B.A."/>
        </authorList>
    </citation>
    <scope>NUCLEOTIDE SEQUENCE [LARGE SCALE GENOMIC DNA]</scope>
    <source>
        <strain evidence="3 4">CT2</strain>
    </source>
</reference>
<dbReference type="OrthoDB" id="3240992at2759"/>
<feature type="coiled-coil region" evidence="1">
    <location>
        <begin position="101"/>
        <end position="198"/>
    </location>
</feature>
<name>A0A5N5QQC9_9AGAM</name>
<comment type="caution">
    <text evidence="3">The sequence shown here is derived from an EMBL/GenBank/DDBJ whole genome shotgun (WGS) entry which is preliminary data.</text>
</comment>
<evidence type="ECO:0000256" key="1">
    <source>
        <dbReference type="SAM" id="Coils"/>
    </source>
</evidence>
<dbReference type="AlphaFoldDB" id="A0A5N5QQC9"/>
<feature type="region of interest" description="Disordered" evidence="2">
    <location>
        <begin position="391"/>
        <end position="414"/>
    </location>
</feature>
<feature type="region of interest" description="Disordered" evidence="2">
    <location>
        <begin position="208"/>
        <end position="331"/>
    </location>
</feature>
<evidence type="ECO:0000313" key="4">
    <source>
        <dbReference type="Proteomes" id="UP000383932"/>
    </source>
</evidence>
<gene>
    <name evidence="3" type="ORF">CTheo_2701</name>
</gene>
<evidence type="ECO:0000313" key="3">
    <source>
        <dbReference type="EMBL" id="KAB5593849.1"/>
    </source>
</evidence>
<feature type="compositionally biased region" description="Polar residues" evidence="2">
    <location>
        <begin position="218"/>
        <end position="230"/>
    </location>
</feature>
<feature type="compositionally biased region" description="Basic and acidic residues" evidence="2">
    <location>
        <begin position="267"/>
        <end position="276"/>
    </location>
</feature>
<sequence>MGSDNKSGVIEAVPKVELYSLTPALKAEVAALVQSAFSQIHPGCNAPGVKSEPGAADDDSLSTRDLTETERKYKDLLLSLETSYKETQDEHGSPSDLKIQLNLQRNKIVQLEKRILKLGEAEESWKNTCARLRAENDDAEARAREATLSKDMLAAQNAQLSARLAELQDVHALNAAQLDDAIYKNQQLESHISQLAKENIYWRQRAYPRAPTGAPTPGSANDPGSQSNYPPNGPHFKGPPGRRHTVPNVCLAPPAPVCGEAPTNLDRPPKRSRTDSVDSSSSSSNGFRSRAPSESATTFALRPAKPEFVDRRRFPSTAPPPPSNPHYPPWHVRVPNTQIPPTYSQAAPATIPYVATGHQVLPTMQAPAVPGKPAPGMFTPAHATGLNHADAPANAPSSATAPAPTPASQVRAEPSNSARMNQFIGQLFTLSSTGHPECRACKDYYGPNISSEMMVSSFNYPDLLAHAQKYHWTAVETTKPRNHQN</sequence>